<reference evidence="1 2" key="1">
    <citation type="submission" date="2019-06" db="EMBL/GenBank/DDBJ databases">
        <title>Sequencing the genomes of 1000 actinobacteria strains.</title>
        <authorList>
            <person name="Klenk H.-P."/>
        </authorList>
    </citation>
    <scope>NUCLEOTIDE SEQUENCE [LARGE SCALE GENOMIC DNA]</scope>
    <source>
        <strain evidence="1 2">DSM 44826</strain>
    </source>
</reference>
<organism evidence="1 2">
    <name type="scientific">Kitasatospora viridis</name>
    <dbReference type="NCBI Taxonomy" id="281105"/>
    <lineage>
        <taxon>Bacteria</taxon>
        <taxon>Bacillati</taxon>
        <taxon>Actinomycetota</taxon>
        <taxon>Actinomycetes</taxon>
        <taxon>Kitasatosporales</taxon>
        <taxon>Streptomycetaceae</taxon>
        <taxon>Kitasatospora</taxon>
    </lineage>
</organism>
<protein>
    <recommendedName>
        <fullName evidence="3">Tetratricopeptide repeat protein</fullName>
    </recommendedName>
</protein>
<proteinExistence type="predicted"/>
<dbReference type="Proteomes" id="UP000317940">
    <property type="component" value="Unassembled WGS sequence"/>
</dbReference>
<gene>
    <name evidence="1" type="ORF">FHX73_11907</name>
</gene>
<sequence>MPQGELIEDAARALASRGAPAATAELHLARGLLATPAQPPRAAGHFAAAQHLWQDIDHPY</sequence>
<dbReference type="EMBL" id="VIWT01000001">
    <property type="protein sequence ID" value="TWF97132.1"/>
    <property type="molecule type" value="Genomic_DNA"/>
</dbReference>
<evidence type="ECO:0008006" key="3">
    <source>
        <dbReference type="Google" id="ProtNLM"/>
    </source>
</evidence>
<dbReference type="RefSeq" id="WP_145903397.1">
    <property type="nucleotide sequence ID" value="NZ_BAAAMZ010000039.1"/>
</dbReference>
<name>A0A561UCM6_9ACTN</name>
<accession>A0A561UCM6</accession>
<evidence type="ECO:0000313" key="2">
    <source>
        <dbReference type="Proteomes" id="UP000317940"/>
    </source>
</evidence>
<dbReference type="AlphaFoldDB" id="A0A561UCM6"/>
<comment type="caution">
    <text evidence="1">The sequence shown here is derived from an EMBL/GenBank/DDBJ whole genome shotgun (WGS) entry which is preliminary data.</text>
</comment>
<keyword evidence="2" id="KW-1185">Reference proteome</keyword>
<evidence type="ECO:0000313" key="1">
    <source>
        <dbReference type="EMBL" id="TWF97132.1"/>
    </source>
</evidence>